<feature type="transmembrane region" description="Helical" evidence="2">
    <location>
        <begin position="61"/>
        <end position="85"/>
    </location>
</feature>
<feature type="compositionally biased region" description="Low complexity" evidence="1">
    <location>
        <begin position="122"/>
        <end position="131"/>
    </location>
</feature>
<dbReference type="RefSeq" id="XP_014672203.1">
    <property type="nucleotide sequence ID" value="XM_014816717.1"/>
</dbReference>
<feature type="region of interest" description="Disordered" evidence="1">
    <location>
        <begin position="112"/>
        <end position="170"/>
    </location>
</feature>
<gene>
    <name evidence="4 5" type="primary">LOC106812751</name>
</gene>
<accession>A0ABM1EJ32</accession>
<keyword evidence="2" id="KW-0472">Membrane</keyword>
<name>A0ABM1EJ32_PRICU</name>
<evidence type="ECO:0000256" key="1">
    <source>
        <dbReference type="SAM" id="MobiDB-lite"/>
    </source>
</evidence>
<organism evidence="3 4">
    <name type="scientific">Priapulus caudatus</name>
    <name type="common">Priapulid worm</name>
    <dbReference type="NCBI Taxonomy" id="37621"/>
    <lineage>
        <taxon>Eukaryota</taxon>
        <taxon>Metazoa</taxon>
        <taxon>Ecdysozoa</taxon>
        <taxon>Scalidophora</taxon>
        <taxon>Priapulida</taxon>
        <taxon>Priapulimorpha</taxon>
        <taxon>Priapulimorphida</taxon>
        <taxon>Priapulidae</taxon>
        <taxon>Priapulus</taxon>
    </lineage>
</organism>
<evidence type="ECO:0000313" key="4">
    <source>
        <dbReference type="RefSeq" id="XP_014672203.1"/>
    </source>
</evidence>
<protein>
    <submittedName>
        <fullName evidence="4 5">Uncharacterized protein LOC106812751</fullName>
    </submittedName>
</protein>
<dbReference type="RefSeq" id="XP_014672204.1">
    <property type="nucleotide sequence ID" value="XM_014816718.1"/>
</dbReference>
<evidence type="ECO:0000256" key="2">
    <source>
        <dbReference type="SAM" id="Phobius"/>
    </source>
</evidence>
<evidence type="ECO:0000313" key="5">
    <source>
        <dbReference type="RefSeq" id="XP_014672204.1"/>
    </source>
</evidence>
<proteinExistence type="predicted"/>
<evidence type="ECO:0000313" key="3">
    <source>
        <dbReference type="Proteomes" id="UP000695022"/>
    </source>
</evidence>
<keyword evidence="3" id="KW-1185">Reference proteome</keyword>
<keyword evidence="2" id="KW-1133">Transmembrane helix</keyword>
<dbReference type="Proteomes" id="UP000695022">
    <property type="component" value="Unplaced"/>
</dbReference>
<dbReference type="GeneID" id="106812751"/>
<feature type="transmembrane region" description="Helical" evidence="2">
    <location>
        <begin position="21"/>
        <end position="49"/>
    </location>
</feature>
<sequence length="170" mass="17967">MCFQPLKLMYKRLTGCTKCCIRCGGCSIGFAILLILIGAIMLAVALNALDQNEESTKTVKIVGGLMVTIGAVSIIVAIIGLIVMVHKIKYALDKADGKIQAPMAAIHPPAGSYPKQQMLDSPEPMAVATAPPEEEVENVTIRVDSSNPFEGKESLPGGVAPSAPSQQDKF</sequence>
<reference evidence="4 5" key="1">
    <citation type="submission" date="2025-05" db="UniProtKB">
        <authorList>
            <consortium name="RefSeq"/>
        </authorList>
    </citation>
    <scope>IDENTIFICATION</scope>
</reference>
<keyword evidence="2" id="KW-0812">Transmembrane</keyword>